<dbReference type="EMBL" id="GGEC01023832">
    <property type="protein sequence ID" value="MBX04316.1"/>
    <property type="molecule type" value="Transcribed_RNA"/>
</dbReference>
<evidence type="ECO:0000256" key="1">
    <source>
        <dbReference type="SAM" id="MobiDB-lite"/>
    </source>
</evidence>
<organism evidence="3">
    <name type="scientific">Rhizophora mucronata</name>
    <name type="common">Asiatic mangrove</name>
    <dbReference type="NCBI Taxonomy" id="61149"/>
    <lineage>
        <taxon>Eukaryota</taxon>
        <taxon>Viridiplantae</taxon>
        <taxon>Streptophyta</taxon>
        <taxon>Embryophyta</taxon>
        <taxon>Tracheophyta</taxon>
        <taxon>Spermatophyta</taxon>
        <taxon>Magnoliopsida</taxon>
        <taxon>eudicotyledons</taxon>
        <taxon>Gunneridae</taxon>
        <taxon>Pentapetalae</taxon>
        <taxon>rosids</taxon>
        <taxon>fabids</taxon>
        <taxon>Malpighiales</taxon>
        <taxon>Rhizophoraceae</taxon>
        <taxon>Rhizophora</taxon>
    </lineage>
</organism>
<keyword evidence="2" id="KW-0472">Membrane</keyword>
<accession>A0A2P2KF03</accession>
<feature type="transmembrane region" description="Helical" evidence="2">
    <location>
        <begin position="82"/>
        <end position="104"/>
    </location>
</feature>
<feature type="region of interest" description="Disordered" evidence="1">
    <location>
        <begin position="1"/>
        <end position="32"/>
    </location>
</feature>
<dbReference type="AlphaFoldDB" id="A0A2P2KF03"/>
<reference evidence="3" key="1">
    <citation type="submission" date="2018-02" db="EMBL/GenBank/DDBJ databases">
        <title>Rhizophora mucronata_Transcriptome.</title>
        <authorList>
            <person name="Meera S.P."/>
            <person name="Sreeshan A."/>
            <person name="Augustine A."/>
        </authorList>
    </citation>
    <scope>NUCLEOTIDE SEQUENCE</scope>
    <source>
        <tissue evidence="3">Leaf</tissue>
    </source>
</reference>
<proteinExistence type="predicted"/>
<keyword evidence="2" id="KW-1133">Transmembrane helix</keyword>
<sequence>MVGSAASHLLHTLSQIRPPSPNNGNISKPSTPVRRSIAGAWTTRLNIMCAAKAAASPDDDYHATLKALNSRGRRPRKSLGQVFFAFFFYYAIFSYLISLAFFLVRPF</sequence>
<evidence type="ECO:0000256" key="2">
    <source>
        <dbReference type="SAM" id="Phobius"/>
    </source>
</evidence>
<protein>
    <submittedName>
        <fullName evidence="3">Uncharacterized protein MANES_05G040300</fullName>
    </submittedName>
</protein>
<name>A0A2P2KF03_RHIMU</name>
<keyword evidence="2" id="KW-0812">Transmembrane</keyword>
<feature type="compositionally biased region" description="Polar residues" evidence="1">
    <location>
        <begin position="12"/>
        <end position="30"/>
    </location>
</feature>
<evidence type="ECO:0000313" key="3">
    <source>
        <dbReference type="EMBL" id="MBX04316.1"/>
    </source>
</evidence>